<dbReference type="AlphaFoldDB" id="A0A7W5DXA6"/>
<dbReference type="InterPro" id="IPR022223">
    <property type="entry name" value="DUF3748"/>
</dbReference>
<protein>
    <recommendedName>
        <fullName evidence="4">DUF3748 domain-containing protein</fullName>
    </recommendedName>
</protein>
<keyword evidence="3" id="KW-1185">Reference proteome</keyword>
<accession>A0A7W5DXA6</accession>
<organism evidence="2 3">
    <name type="scientific">Aporhodopirellula rubra</name>
    <dbReference type="NCBI Taxonomy" id="980271"/>
    <lineage>
        <taxon>Bacteria</taxon>
        <taxon>Pseudomonadati</taxon>
        <taxon>Planctomycetota</taxon>
        <taxon>Planctomycetia</taxon>
        <taxon>Pirellulales</taxon>
        <taxon>Pirellulaceae</taxon>
        <taxon>Aporhodopirellula</taxon>
    </lineage>
</organism>
<dbReference type="InterPro" id="IPR011042">
    <property type="entry name" value="6-blade_b-propeller_TolB-like"/>
</dbReference>
<sequence length="436" mass="47919">MRQITKGTNNHLLTNAAVWSHDSEWIYFDTRSDTDGSAFDCSTVARVHVHDGRVETVYHAHHGAHVGVVTASPTDDRVVFIHGPEVRPEDPAEDWPYNAYHRRGVIAIPNHPDQTCNLDARDLSPPYTPGALRGGTHVHVFSGDGCWVSFTYEDHVLASSTSPGAELNQRGVGISVPVRNVSVPQTHPRNHDGSHFSVLVTRTWDRPEPGSDQINRAYSDAWVGVDGYRNSNGEHQKRAIAFLGDCLSEHGHPITELFVVDIPCDVTVAGDGPLSGTETTRPAPPADTHQRRLTHTADRKYPGISGVRHWPRSSPDGERIAFLIKDTHGVSQLWLVSPLGGEPRQLTTSRTPIQSAFTFRNDGQKIACVINHCVCEVDTETGMIDGLTPQSPPELSPLSLACVYSPDGTQIAFLRRIPTPAGPRNHLFTCRSKLRQ</sequence>
<name>A0A7W5DXA6_9BACT</name>
<dbReference type="Proteomes" id="UP000536179">
    <property type="component" value="Unassembled WGS sequence"/>
</dbReference>
<gene>
    <name evidence="2" type="ORF">FHS27_002059</name>
</gene>
<dbReference type="SUPFAM" id="SSF82171">
    <property type="entry name" value="DPP6 N-terminal domain-like"/>
    <property type="match status" value="1"/>
</dbReference>
<dbReference type="EMBL" id="JACHXU010000006">
    <property type="protein sequence ID" value="MBB3206250.1"/>
    <property type="molecule type" value="Genomic_DNA"/>
</dbReference>
<evidence type="ECO:0000313" key="2">
    <source>
        <dbReference type="EMBL" id="MBB3206250.1"/>
    </source>
</evidence>
<evidence type="ECO:0000256" key="1">
    <source>
        <dbReference type="SAM" id="MobiDB-lite"/>
    </source>
</evidence>
<evidence type="ECO:0008006" key="4">
    <source>
        <dbReference type="Google" id="ProtNLM"/>
    </source>
</evidence>
<dbReference type="Pfam" id="PF12566">
    <property type="entry name" value="DUF3748"/>
    <property type="match status" value="1"/>
</dbReference>
<feature type="region of interest" description="Disordered" evidence="1">
    <location>
        <begin position="272"/>
        <end position="296"/>
    </location>
</feature>
<evidence type="ECO:0000313" key="3">
    <source>
        <dbReference type="Proteomes" id="UP000536179"/>
    </source>
</evidence>
<comment type="caution">
    <text evidence="2">The sequence shown here is derived from an EMBL/GenBank/DDBJ whole genome shotgun (WGS) entry which is preliminary data.</text>
</comment>
<reference evidence="2 3" key="1">
    <citation type="submission" date="2020-08" db="EMBL/GenBank/DDBJ databases">
        <title>Genomic Encyclopedia of Type Strains, Phase III (KMG-III): the genomes of soil and plant-associated and newly described type strains.</title>
        <authorList>
            <person name="Whitman W."/>
        </authorList>
    </citation>
    <scope>NUCLEOTIDE SEQUENCE [LARGE SCALE GENOMIC DNA]</scope>
    <source>
        <strain evidence="2 3">CECT 8075</strain>
    </source>
</reference>
<proteinExistence type="predicted"/>
<dbReference type="RefSeq" id="WP_184304619.1">
    <property type="nucleotide sequence ID" value="NZ_JACHXU010000006.1"/>
</dbReference>
<dbReference type="Gene3D" id="2.120.10.30">
    <property type="entry name" value="TolB, C-terminal domain"/>
    <property type="match status" value="1"/>
</dbReference>